<dbReference type="GO" id="GO:0042834">
    <property type="term" value="F:peptidoglycan binding"/>
    <property type="evidence" value="ECO:0007669"/>
    <property type="project" value="InterPro"/>
</dbReference>
<feature type="compositionally biased region" description="Pro residues" evidence="1">
    <location>
        <begin position="131"/>
        <end position="145"/>
    </location>
</feature>
<dbReference type="Pfam" id="PF05036">
    <property type="entry name" value="SPOR"/>
    <property type="match status" value="1"/>
</dbReference>
<reference evidence="4 5" key="1">
    <citation type="submission" date="2018-08" db="EMBL/GenBank/DDBJ databases">
        <title>Recombination of ecologically and evolutionarily significant loci maintains genetic cohesion in the Pseudomonas syringae species complex.</title>
        <authorList>
            <person name="Dillon M."/>
            <person name="Thakur S."/>
            <person name="Almeida R.N.D."/>
            <person name="Weir B.S."/>
            <person name="Guttman D.S."/>
        </authorList>
    </citation>
    <scope>NUCLEOTIDE SEQUENCE [LARGE SCALE GENOMIC DNA]</scope>
    <source>
        <strain evidence="4 5">ICMP 2851</strain>
    </source>
</reference>
<name>A0AAX1W3A0_PSEAJ</name>
<keyword evidence="2" id="KW-0472">Membrane</keyword>
<dbReference type="SUPFAM" id="SSF110997">
    <property type="entry name" value="Sporulation related repeat"/>
    <property type="match status" value="1"/>
</dbReference>
<accession>A0AAX1W3A0</accession>
<evidence type="ECO:0000313" key="4">
    <source>
        <dbReference type="EMBL" id="RML80019.1"/>
    </source>
</evidence>
<feature type="region of interest" description="Disordered" evidence="1">
    <location>
        <begin position="86"/>
        <end position="180"/>
    </location>
</feature>
<evidence type="ECO:0000313" key="5">
    <source>
        <dbReference type="Proteomes" id="UP000280350"/>
    </source>
</evidence>
<feature type="domain" description="SPOR" evidence="3">
    <location>
        <begin position="185"/>
        <end position="260"/>
    </location>
</feature>
<comment type="caution">
    <text evidence="4">The sequence shown here is derived from an EMBL/GenBank/DDBJ whole genome shotgun (WGS) entry which is preliminary data.</text>
</comment>
<feature type="compositionally biased region" description="Low complexity" evidence="1">
    <location>
        <begin position="171"/>
        <end position="180"/>
    </location>
</feature>
<dbReference type="PANTHER" id="PTHR38687">
    <property type="entry name" value="CELL DIVISION PROTEIN DEDD-RELATED"/>
    <property type="match status" value="1"/>
</dbReference>
<organism evidence="4 5">
    <name type="scientific">Pseudomonas amygdali pv. tabaci</name>
    <name type="common">Pseudomonas syringae pv. tabaci</name>
    <dbReference type="NCBI Taxonomy" id="322"/>
    <lineage>
        <taxon>Bacteria</taxon>
        <taxon>Pseudomonadati</taxon>
        <taxon>Pseudomonadota</taxon>
        <taxon>Gammaproteobacteria</taxon>
        <taxon>Pseudomonadales</taxon>
        <taxon>Pseudomonadaceae</taxon>
        <taxon>Pseudomonas</taxon>
        <taxon>Pseudomonas amygdali</taxon>
    </lineage>
</organism>
<feature type="compositionally biased region" description="Low complexity" evidence="1">
    <location>
        <begin position="89"/>
        <end position="100"/>
    </location>
</feature>
<dbReference type="GO" id="GO:0032506">
    <property type="term" value="P:cytokinetic process"/>
    <property type="evidence" value="ECO:0007669"/>
    <property type="project" value="TreeGrafter"/>
</dbReference>
<dbReference type="EMBL" id="RBNX01000141">
    <property type="protein sequence ID" value="RML80019.1"/>
    <property type="molecule type" value="Genomic_DNA"/>
</dbReference>
<evidence type="ECO:0000256" key="2">
    <source>
        <dbReference type="SAM" id="Phobius"/>
    </source>
</evidence>
<evidence type="ECO:0000256" key="1">
    <source>
        <dbReference type="SAM" id="MobiDB-lite"/>
    </source>
</evidence>
<keyword evidence="2" id="KW-0812">Transmembrane</keyword>
<proteinExistence type="predicted"/>
<dbReference type="GO" id="GO:0032153">
    <property type="term" value="C:cell division site"/>
    <property type="evidence" value="ECO:0007669"/>
    <property type="project" value="TreeGrafter"/>
</dbReference>
<gene>
    <name evidence="4" type="ORF">ALQ89_05454</name>
</gene>
<dbReference type="AlphaFoldDB" id="A0AAX1W3A0"/>
<dbReference type="GO" id="GO:0030428">
    <property type="term" value="C:cell septum"/>
    <property type="evidence" value="ECO:0007669"/>
    <property type="project" value="TreeGrafter"/>
</dbReference>
<dbReference type="InterPro" id="IPR007730">
    <property type="entry name" value="SPOR-like_dom"/>
</dbReference>
<protein>
    <submittedName>
        <fullName evidence="4">Sporulation repeat-containing protein</fullName>
    </submittedName>
</protein>
<dbReference type="Proteomes" id="UP000280350">
    <property type="component" value="Unassembled WGS sequence"/>
</dbReference>
<sequence length="265" mass="28656">MRVLRWRWKLSARTPRPMTRFCCSDHFTVLPRPWNGWPGTPMRTLQMALLDNVFKQRMVGALVLIAVAVIFLPMLFTREDETRQVQVDAPSAPQAPAASQIRVDPVPVPEPQALPQEPVPNDDDMSSSQPPSMPIAPAPTTPATPPVASAPAPKPAAKPAPAPAPAPAAPAAPAKPAAPAGVDANGLSISWSVQLASMSNRANADNLQKTLRTQGYNAYIRTADGVNRVFVGPLIERAEADRLRDQLDKQQKLKGIVVRFQPERG</sequence>
<feature type="compositionally biased region" description="Pro residues" evidence="1">
    <location>
        <begin position="152"/>
        <end position="170"/>
    </location>
</feature>
<dbReference type="PROSITE" id="PS51724">
    <property type="entry name" value="SPOR"/>
    <property type="match status" value="1"/>
</dbReference>
<feature type="transmembrane region" description="Helical" evidence="2">
    <location>
        <begin position="58"/>
        <end position="76"/>
    </location>
</feature>
<dbReference type="PANTHER" id="PTHR38687:SF1">
    <property type="entry name" value="CELL DIVISION PROTEIN DEDD"/>
    <property type="match status" value="1"/>
</dbReference>
<dbReference type="Gene3D" id="3.30.70.1070">
    <property type="entry name" value="Sporulation related repeat"/>
    <property type="match status" value="1"/>
</dbReference>
<dbReference type="InterPro" id="IPR036680">
    <property type="entry name" value="SPOR-like_sf"/>
</dbReference>
<keyword evidence="2" id="KW-1133">Transmembrane helix</keyword>
<evidence type="ECO:0000259" key="3">
    <source>
        <dbReference type="PROSITE" id="PS51724"/>
    </source>
</evidence>
<dbReference type="InterPro" id="IPR052521">
    <property type="entry name" value="Cell_div_SPOR-domain"/>
</dbReference>